<evidence type="ECO:0008006" key="2">
    <source>
        <dbReference type="Google" id="ProtNLM"/>
    </source>
</evidence>
<evidence type="ECO:0000313" key="1">
    <source>
        <dbReference type="EMBL" id="SVA17713.1"/>
    </source>
</evidence>
<dbReference type="AlphaFoldDB" id="A0A381TUG2"/>
<name>A0A381TUG2_9ZZZZ</name>
<dbReference type="Pfam" id="PF07799">
    <property type="entry name" value="DUF1643"/>
    <property type="match status" value="1"/>
</dbReference>
<organism evidence="1">
    <name type="scientific">marine metagenome</name>
    <dbReference type="NCBI Taxonomy" id="408172"/>
    <lineage>
        <taxon>unclassified sequences</taxon>
        <taxon>metagenomes</taxon>
        <taxon>ecological metagenomes</taxon>
    </lineage>
</organism>
<proteinExistence type="predicted"/>
<sequence>MQHLGEVLMDWRSDHGYVDSSATFSDCGTYRYELSRQLAPVVGRVVLFVGLNPSSATMWRDDPTIRRCVGFARRWGFDKCVVMNAFGLITTDPKGLTQVEDPEGPGNEPMLRERLPEAEMVVAAWGAFKLLPIRLADLVLSNPNTHCLKRTKGGHPGHPLYLAGSTQPVRWYRG</sequence>
<gene>
    <name evidence="1" type="ORF">METZ01_LOCUS70567</name>
</gene>
<dbReference type="EMBL" id="UINC01004906">
    <property type="protein sequence ID" value="SVA17713.1"/>
    <property type="molecule type" value="Genomic_DNA"/>
</dbReference>
<reference evidence="1" key="1">
    <citation type="submission" date="2018-05" db="EMBL/GenBank/DDBJ databases">
        <authorList>
            <person name="Lanie J.A."/>
            <person name="Ng W.-L."/>
            <person name="Kazmierczak K.M."/>
            <person name="Andrzejewski T.M."/>
            <person name="Davidsen T.M."/>
            <person name="Wayne K.J."/>
            <person name="Tettelin H."/>
            <person name="Glass J.I."/>
            <person name="Rusch D."/>
            <person name="Podicherti R."/>
            <person name="Tsui H.-C.T."/>
            <person name="Winkler M.E."/>
        </authorList>
    </citation>
    <scope>NUCLEOTIDE SEQUENCE</scope>
</reference>
<protein>
    <recommendedName>
        <fullName evidence="2">DUF1643 domain-containing protein</fullName>
    </recommendedName>
</protein>
<accession>A0A381TUG2</accession>
<dbReference type="InterPro" id="IPR012441">
    <property type="entry name" value="DUF1643"/>
</dbReference>